<feature type="region of interest" description="Disordered" evidence="6">
    <location>
        <begin position="532"/>
        <end position="557"/>
    </location>
</feature>
<dbReference type="Proteomes" id="UP001203852">
    <property type="component" value="Unassembled WGS sequence"/>
</dbReference>
<evidence type="ECO:0000256" key="2">
    <source>
        <dbReference type="ARBA" id="ARBA00022969"/>
    </source>
</evidence>
<keyword evidence="9" id="KW-1185">Reference proteome</keyword>
<accession>A0AAN6IBI9</accession>
<comment type="subcellular location">
    <subcellularLocation>
        <location evidence="1">Nucleus</location>
    </subcellularLocation>
</comment>
<evidence type="ECO:0000313" key="8">
    <source>
        <dbReference type="EMBL" id="KAI1611331.1"/>
    </source>
</evidence>
<evidence type="ECO:0000259" key="7">
    <source>
        <dbReference type="PROSITE" id="PS51821"/>
    </source>
</evidence>
<keyword evidence="2" id="KW-0749">Sporulation</keyword>
<evidence type="ECO:0000256" key="1">
    <source>
        <dbReference type="ARBA" id="ARBA00004123"/>
    </source>
</evidence>
<feature type="domain" description="Velvet" evidence="7">
    <location>
        <begin position="51"/>
        <end position="271"/>
    </location>
</feature>
<dbReference type="PANTHER" id="PTHR33572">
    <property type="entry name" value="SPORE DEVELOPMENT REGULATOR VOSA"/>
    <property type="match status" value="1"/>
</dbReference>
<reference evidence="8" key="1">
    <citation type="journal article" date="2022" name="bioRxiv">
        <title>Deciphering the potential niche of two novel black yeast fungi from a biological soil crust based on their genomes, phenotypes, and melanin regulation.</title>
        <authorList>
            <consortium name="DOE Joint Genome Institute"/>
            <person name="Carr E.C."/>
            <person name="Barton Q."/>
            <person name="Grambo S."/>
            <person name="Sullivan M."/>
            <person name="Renfro C.M."/>
            <person name="Kuo A."/>
            <person name="Pangilinan J."/>
            <person name="Lipzen A."/>
            <person name="Keymanesh K."/>
            <person name="Savage E."/>
            <person name="Barry K."/>
            <person name="Grigoriev I.V."/>
            <person name="Riekhof W.R."/>
            <person name="Harris S.S."/>
        </authorList>
    </citation>
    <scope>NUCLEOTIDE SEQUENCE</scope>
    <source>
        <strain evidence="8">JF 03-4F</strain>
    </source>
</reference>
<evidence type="ECO:0000256" key="6">
    <source>
        <dbReference type="SAM" id="MobiDB-lite"/>
    </source>
</evidence>
<feature type="region of interest" description="Disordered" evidence="6">
    <location>
        <begin position="326"/>
        <end position="351"/>
    </location>
</feature>
<organism evidence="8 9">
    <name type="scientific">Exophiala viscosa</name>
    <dbReference type="NCBI Taxonomy" id="2486360"/>
    <lineage>
        <taxon>Eukaryota</taxon>
        <taxon>Fungi</taxon>
        <taxon>Dikarya</taxon>
        <taxon>Ascomycota</taxon>
        <taxon>Pezizomycotina</taxon>
        <taxon>Eurotiomycetes</taxon>
        <taxon>Chaetothyriomycetidae</taxon>
        <taxon>Chaetothyriales</taxon>
        <taxon>Herpotrichiellaceae</taxon>
        <taxon>Exophiala</taxon>
    </lineage>
</organism>
<evidence type="ECO:0000256" key="5">
    <source>
        <dbReference type="ARBA" id="ARBA00023242"/>
    </source>
</evidence>
<dbReference type="PROSITE" id="PS51821">
    <property type="entry name" value="VELVET"/>
    <property type="match status" value="1"/>
</dbReference>
<dbReference type="Gene3D" id="2.60.40.3960">
    <property type="entry name" value="Velvet domain"/>
    <property type="match status" value="1"/>
</dbReference>
<dbReference type="PANTHER" id="PTHR33572:SF18">
    <property type="entry name" value="SPORE DEVELOPMENT REGULATOR VOSA"/>
    <property type="match status" value="1"/>
</dbReference>
<evidence type="ECO:0000256" key="4">
    <source>
        <dbReference type="ARBA" id="ARBA00023163"/>
    </source>
</evidence>
<dbReference type="InterPro" id="IPR037525">
    <property type="entry name" value="Velvet_dom"/>
</dbReference>
<keyword evidence="4" id="KW-0804">Transcription</keyword>
<evidence type="ECO:0000313" key="9">
    <source>
        <dbReference type="Proteomes" id="UP001203852"/>
    </source>
</evidence>
<dbReference type="AlphaFoldDB" id="A0AAN6IBI9"/>
<dbReference type="InterPro" id="IPR021740">
    <property type="entry name" value="Velvet"/>
</dbReference>
<feature type="region of interest" description="Disordered" evidence="6">
    <location>
        <begin position="73"/>
        <end position="94"/>
    </location>
</feature>
<keyword evidence="3" id="KW-0805">Transcription regulation</keyword>
<gene>
    <name evidence="8" type="ORF">EDD36DRAFT_285653</name>
</gene>
<name>A0AAN6IBI9_9EURO</name>
<dbReference type="InterPro" id="IPR038491">
    <property type="entry name" value="Velvet_dom_sf"/>
</dbReference>
<dbReference type="Pfam" id="PF11754">
    <property type="entry name" value="Velvet"/>
    <property type="match status" value="1"/>
</dbReference>
<protein>
    <recommendedName>
        <fullName evidence="7">Velvet domain-containing protein</fullName>
    </recommendedName>
</protein>
<evidence type="ECO:0000256" key="3">
    <source>
        <dbReference type="ARBA" id="ARBA00023015"/>
    </source>
</evidence>
<comment type="caution">
    <text evidence="8">The sequence shown here is derived from an EMBL/GenBank/DDBJ whole genome shotgun (WGS) entry which is preliminary data.</text>
</comment>
<dbReference type="GO" id="GO:0005634">
    <property type="term" value="C:nucleus"/>
    <property type="evidence" value="ECO:0007669"/>
    <property type="project" value="UniProtKB-SubCell"/>
</dbReference>
<dbReference type="EMBL" id="MU404356">
    <property type="protein sequence ID" value="KAI1611331.1"/>
    <property type="molecule type" value="Genomic_DNA"/>
</dbReference>
<keyword evidence="5" id="KW-0539">Nucleus</keyword>
<dbReference type="GO" id="GO:0030435">
    <property type="term" value="P:sporulation resulting in formation of a cellular spore"/>
    <property type="evidence" value="ECO:0007669"/>
    <property type="project" value="UniProtKB-KW"/>
</dbReference>
<proteinExistence type="predicted"/>
<sequence>MAQMSNAESARVLKEIVQRRYSLERSVACNTQPMMHQMPPRKDMELTGFFYNSHHHGMELMQQPFVGRVVQPCTKGKSAKSPEAGGRQEKPRNNRMEKPVLCLDDADFLVARNRTLPLDPPAVVRYRCHDNDPKNTWMDSPHIFCTVAIWSCDPQTKEAIAKEDMGILDGSMTASSLQRLPRGNKENPAHWAIFAFPEITVHKPGLYHLEFTLWEMRESAISAIPLFAQKLCSKFTDKPINVEGGSKQLPLGKSTPLTHELSEAGIKVRIRKEPCKRKTQAQDWRASSQKNPTAAALPIGIPNNGIVVTSTNGEDITGRLNYRRRSQDHGVQGTYGHPPYSDHGLMPANGQALIDPGQPLFPFDLGFTLAEIGQGQYLEVQNNAYANPSQYISLPYSDSPSQLNGHAGHQQYSDTHQAQYAGCPVHDSGLSHLNGPDVHQQYFVDTHQPQYKANHPHDMGPSHLNGHAGRQQYLSTTQPQYTSGPVANNDARHRAAQISQQPFTPATNTFSFTAPDSSEKQVAPGEDAWGIDSFDPGTWPTLGPNGMAWPPPRPPHP</sequence>